<dbReference type="Pfam" id="PF13640">
    <property type="entry name" value="2OG-FeII_Oxy_3"/>
    <property type="match status" value="1"/>
</dbReference>
<dbReference type="InterPro" id="IPR045054">
    <property type="entry name" value="P4HA-like"/>
</dbReference>
<feature type="domain" description="Fe2OG dioxygenase" evidence="7">
    <location>
        <begin position="178"/>
        <end position="285"/>
    </location>
</feature>
<keyword evidence="2" id="KW-0479">Metal-binding</keyword>
<accession>A0ABT5KN56</accession>
<organism evidence="8 9">
    <name type="scientific">Roseateles koreensis</name>
    <dbReference type="NCBI Taxonomy" id="2987526"/>
    <lineage>
        <taxon>Bacteria</taxon>
        <taxon>Pseudomonadati</taxon>
        <taxon>Pseudomonadota</taxon>
        <taxon>Betaproteobacteria</taxon>
        <taxon>Burkholderiales</taxon>
        <taxon>Sphaerotilaceae</taxon>
        <taxon>Roseateles</taxon>
    </lineage>
</organism>
<keyword evidence="5" id="KW-0560">Oxidoreductase</keyword>
<evidence type="ECO:0000256" key="4">
    <source>
        <dbReference type="ARBA" id="ARBA00022964"/>
    </source>
</evidence>
<evidence type="ECO:0000256" key="2">
    <source>
        <dbReference type="ARBA" id="ARBA00022723"/>
    </source>
</evidence>
<sequence length="289" mass="31360">MSTQLVTVEVRRWIAVQFKEGHDQNKILAALRASGWDADVAEQAVQAVLGKQGQQPGLKRFEAAQRALPPSGRLPEPDLTAERSECVVEGHTVKVLLTLAQPRIVVFGGLLSDEECDALVARARPRMSRSETVADTSVGSEVNTARTSDGMFFTRGEDACVARIESRIAALLNWPVENGEGLQVLHYRPGAEYQPHYDYFDPGHVATPAILARGGQRVGTLVIYLNTPEAGGATVFPDIQLAVSPVKGNAVFFSYDQPDPGTQTLHGGAQVCAGEKWVATKWLREGEFI</sequence>
<name>A0ABT5KN56_9BURK</name>
<dbReference type="EMBL" id="JAQQXS010000001">
    <property type="protein sequence ID" value="MDC8783845.1"/>
    <property type="molecule type" value="Genomic_DNA"/>
</dbReference>
<dbReference type="Gene3D" id="2.60.120.620">
    <property type="entry name" value="q2cbj1_9rhob like domain"/>
    <property type="match status" value="1"/>
</dbReference>
<evidence type="ECO:0000256" key="5">
    <source>
        <dbReference type="ARBA" id="ARBA00023002"/>
    </source>
</evidence>
<evidence type="ECO:0000256" key="1">
    <source>
        <dbReference type="ARBA" id="ARBA00001961"/>
    </source>
</evidence>
<dbReference type="InterPro" id="IPR006620">
    <property type="entry name" value="Pro_4_hyd_alph"/>
</dbReference>
<comment type="caution">
    <text evidence="8">The sequence shown here is derived from an EMBL/GenBank/DDBJ whole genome shotgun (WGS) entry which is preliminary data.</text>
</comment>
<dbReference type="RefSeq" id="WP_273594954.1">
    <property type="nucleotide sequence ID" value="NZ_JAQQXS010000001.1"/>
</dbReference>
<keyword evidence="6" id="KW-0408">Iron</keyword>
<reference evidence="8 9" key="1">
    <citation type="submission" date="2022-10" db="EMBL/GenBank/DDBJ databases">
        <title>paucibacter sp. hw8 Genome sequencing.</title>
        <authorList>
            <person name="Park S."/>
        </authorList>
    </citation>
    <scope>NUCLEOTIDE SEQUENCE [LARGE SCALE GENOMIC DNA]</scope>
    <source>
        <strain evidence="9">hw8</strain>
    </source>
</reference>
<dbReference type="InterPro" id="IPR005123">
    <property type="entry name" value="Oxoglu/Fe-dep_dioxygenase_dom"/>
</dbReference>
<proteinExistence type="predicted"/>
<comment type="cofactor">
    <cofactor evidence="1">
        <name>L-ascorbate</name>
        <dbReference type="ChEBI" id="CHEBI:38290"/>
    </cofactor>
</comment>
<evidence type="ECO:0000256" key="6">
    <source>
        <dbReference type="ARBA" id="ARBA00023004"/>
    </source>
</evidence>
<evidence type="ECO:0000313" key="8">
    <source>
        <dbReference type="EMBL" id="MDC8783845.1"/>
    </source>
</evidence>
<dbReference type="InterPro" id="IPR044862">
    <property type="entry name" value="Pro_4_hyd_alph_FE2OG_OXY"/>
</dbReference>
<keyword evidence="3" id="KW-0847">Vitamin C</keyword>
<gene>
    <name evidence="8" type="ORF">PRZ01_01395</name>
</gene>
<evidence type="ECO:0000259" key="7">
    <source>
        <dbReference type="PROSITE" id="PS51471"/>
    </source>
</evidence>
<evidence type="ECO:0000256" key="3">
    <source>
        <dbReference type="ARBA" id="ARBA00022896"/>
    </source>
</evidence>
<dbReference type="PANTHER" id="PTHR10869">
    <property type="entry name" value="PROLYL 4-HYDROXYLASE ALPHA SUBUNIT"/>
    <property type="match status" value="1"/>
</dbReference>
<dbReference type="PROSITE" id="PS51471">
    <property type="entry name" value="FE2OG_OXY"/>
    <property type="match status" value="1"/>
</dbReference>
<keyword evidence="4" id="KW-0223">Dioxygenase</keyword>
<evidence type="ECO:0000313" key="9">
    <source>
        <dbReference type="Proteomes" id="UP001219862"/>
    </source>
</evidence>
<dbReference type="PANTHER" id="PTHR10869:SF246">
    <property type="entry name" value="TRANSMEMBRANE PROLYL 4-HYDROXYLASE"/>
    <property type="match status" value="1"/>
</dbReference>
<dbReference type="SMART" id="SM00702">
    <property type="entry name" value="P4Hc"/>
    <property type="match status" value="1"/>
</dbReference>
<dbReference type="Proteomes" id="UP001219862">
    <property type="component" value="Unassembled WGS sequence"/>
</dbReference>
<protein>
    <submittedName>
        <fullName evidence="8">2OG-Fe(II) oxygenase</fullName>
    </submittedName>
</protein>
<keyword evidence="9" id="KW-1185">Reference proteome</keyword>